<dbReference type="SUPFAM" id="SSF52833">
    <property type="entry name" value="Thioredoxin-like"/>
    <property type="match status" value="1"/>
</dbReference>
<dbReference type="GO" id="GO:0016491">
    <property type="term" value="F:oxidoreductase activity"/>
    <property type="evidence" value="ECO:0007669"/>
    <property type="project" value="InterPro"/>
</dbReference>
<dbReference type="CDD" id="cd02966">
    <property type="entry name" value="TlpA_like_family"/>
    <property type="match status" value="1"/>
</dbReference>
<keyword evidence="1" id="KW-1133">Transmembrane helix</keyword>
<accession>A0A0F9Q9M1</accession>
<reference evidence="3" key="1">
    <citation type="journal article" date="2015" name="Nature">
        <title>Complex archaea that bridge the gap between prokaryotes and eukaryotes.</title>
        <authorList>
            <person name="Spang A."/>
            <person name="Saw J.H."/>
            <person name="Jorgensen S.L."/>
            <person name="Zaremba-Niedzwiedzka K."/>
            <person name="Martijn J."/>
            <person name="Lind A.E."/>
            <person name="van Eijk R."/>
            <person name="Schleper C."/>
            <person name="Guy L."/>
            <person name="Ettema T.J."/>
        </authorList>
    </citation>
    <scope>NUCLEOTIDE SEQUENCE</scope>
</reference>
<feature type="domain" description="Thioredoxin" evidence="2">
    <location>
        <begin position="36"/>
        <end position="177"/>
    </location>
</feature>
<proteinExistence type="predicted"/>
<dbReference type="InterPro" id="IPR000866">
    <property type="entry name" value="AhpC/TSA"/>
</dbReference>
<dbReference type="Pfam" id="PF00578">
    <property type="entry name" value="AhpC-TSA"/>
    <property type="match status" value="1"/>
</dbReference>
<evidence type="ECO:0000259" key="2">
    <source>
        <dbReference type="PROSITE" id="PS51352"/>
    </source>
</evidence>
<dbReference type="PANTHER" id="PTHR42852:SF13">
    <property type="entry name" value="PROTEIN DIPZ"/>
    <property type="match status" value="1"/>
</dbReference>
<name>A0A0F9Q9M1_9ZZZZ</name>
<evidence type="ECO:0000313" key="3">
    <source>
        <dbReference type="EMBL" id="KKN39199.1"/>
    </source>
</evidence>
<dbReference type="PROSITE" id="PS51352">
    <property type="entry name" value="THIOREDOXIN_2"/>
    <property type="match status" value="1"/>
</dbReference>
<sequence>MNRKKFFKRESTVGFIFLGVVLIGMVIGISFSILNSENIGNPTNYTFETIDGETIDLAEHKGKIVIIYFHFLECNFCAKTTPLLAKIEDDYSNNSLYIITITIELVDTNGALNNWRSSYNATWDLVRDDIDHSISSRYDISITPTTLIYDKNGDLIIELLGITNFNSTVRSEIDSHL</sequence>
<dbReference type="InterPro" id="IPR050553">
    <property type="entry name" value="Thioredoxin_ResA/DsbE_sf"/>
</dbReference>
<gene>
    <name evidence="3" type="ORF">LCGC14_0745830</name>
</gene>
<dbReference type="EMBL" id="LAZR01001777">
    <property type="protein sequence ID" value="KKN39199.1"/>
    <property type="molecule type" value="Genomic_DNA"/>
</dbReference>
<protein>
    <recommendedName>
        <fullName evidence="2">Thioredoxin domain-containing protein</fullName>
    </recommendedName>
</protein>
<dbReference type="GO" id="GO:0016209">
    <property type="term" value="F:antioxidant activity"/>
    <property type="evidence" value="ECO:0007669"/>
    <property type="project" value="InterPro"/>
</dbReference>
<dbReference type="Gene3D" id="3.40.30.10">
    <property type="entry name" value="Glutaredoxin"/>
    <property type="match status" value="1"/>
</dbReference>
<dbReference type="InterPro" id="IPR036249">
    <property type="entry name" value="Thioredoxin-like_sf"/>
</dbReference>
<keyword evidence="1" id="KW-0812">Transmembrane</keyword>
<keyword evidence="1" id="KW-0472">Membrane</keyword>
<feature type="transmembrane region" description="Helical" evidence="1">
    <location>
        <begin position="12"/>
        <end position="34"/>
    </location>
</feature>
<dbReference type="InterPro" id="IPR013766">
    <property type="entry name" value="Thioredoxin_domain"/>
</dbReference>
<dbReference type="AlphaFoldDB" id="A0A0F9Q9M1"/>
<evidence type="ECO:0000256" key="1">
    <source>
        <dbReference type="SAM" id="Phobius"/>
    </source>
</evidence>
<dbReference type="PANTHER" id="PTHR42852">
    <property type="entry name" value="THIOL:DISULFIDE INTERCHANGE PROTEIN DSBE"/>
    <property type="match status" value="1"/>
</dbReference>
<organism evidence="3">
    <name type="scientific">marine sediment metagenome</name>
    <dbReference type="NCBI Taxonomy" id="412755"/>
    <lineage>
        <taxon>unclassified sequences</taxon>
        <taxon>metagenomes</taxon>
        <taxon>ecological metagenomes</taxon>
    </lineage>
</organism>
<comment type="caution">
    <text evidence="3">The sequence shown here is derived from an EMBL/GenBank/DDBJ whole genome shotgun (WGS) entry which is preliminary data.</text>
</comment>